<dbReference type="EMBL" id="JANBPT010000414">
    <property type="protein sequence ID" value="KAJ1921624.1"/>
    <property type="molecule type" value="Genomic_DNA"/>
</dbReference>
<accession>A0A9W8A5P3</accession>
<name>A0A9W8A5P3_9FUNG</name>
<dbReference type="Proteomes" id="UP001150569">
    <property type="component" value="Unassembled WGS sequence"/>
</dbReference>
<proteinExistence type="predicted"/>
<evidence type="ECO:0000313" key="2">
    <source>
        <dbReference type="Proteomes" id="UP001150569"/>
    </source>
</evidence>
<dbReference type="AlphaFoldDB" id="A0A9W8A5P3"/>
<gene>
    <name evidence="1" type="ORF">IWQ60_006716</name>
</gene>
<protein>
    <submittedName>
        <fullName evidence="1">Uncharacterized protein</fullName>
    </submittedName>
</protein>
<reference evidence="1" key="1">
    <citation type="submission" date="2022-07" db="EMBL/GenBank/DDBJ databases">
        <title>Phylogenomic reconstructions and comparative analyses of Kickxellomycotina fungi.</title>
        <authorList>
            <person name="Reynolds N.K."/>
            <person name="Stajich J.E."/>
            <person name="Barry K."/>
            <person name="Grigoriev I.V."/>
            <person name="Crous P."/>
            <person name="Smith M.E."/>
        </authorList>
    </citation>
    <scope>NUCLEOTIDE SEQUENCE</scope>
    <source>
        <strain evidence="1">RSA 861</strain>
    </source>
</reference>
<keyword evidence="2" id="KW-1185">Reference proteome</keyword>
<sequence>MNHSNLAFARRSTLYELFDHELDGVEGEKGGMIANKSLPDLYTPLTKCGMVENILRGLFETLDPTHEFLPDGRLYNICFRSSLKIMFIFKLRFRDEVGIQFIDCETYPLAPSVLQYQRIVRNSEFASGFFTHVESTVDDVPKYLRSGEFKLVLARHFLELRHISEDMFAIA</sequence>
<organism evidence="1 2">
    <name type="scientific">Tieghemiomyces parasiticus</name>
    <dbReference type="NCBI Taxonomy" id="78921"/>
    <lineage>
        <taxon>Eukaryota</taxon>
        <taxon>Fungi</taxon>
        <taxon>Fungi incertae sedis</taxon>
        <taxon>Zoopagomycota</taxon>
        <taxon>Kickxellomycotina</taxon>
        <taxon>Dimargaritomycetes</taxon>
        <taxon>Dimargaritales</taxon>
        <taxon>Dimargaritaceae</taxon>
        <taxon>Tieghemiomyces</taxon>
    </lineage>
</organism>
<evidence type="ECO:0000313" key="1">
    <source>
        <dbReference type="EMBL" id="KAJ1921624.1"/>
    </source>
</evidence>
<comment type="caution">
    <text evidence="1">The sequence shown here is derived from an EMBL/GenBank/DDBJ whole genome shotgun (WGS) entry which is preliminary data.</text>
</comment>